<evidence type="ECO:0000313" key="2">
    <source>
        <dbReference type="Proteomes" id="UP001215280"/>
    </source>
</evidence>
<evidence type="ECO:0000313" key="1">
    <source>
        <dbReference type="EMBL" id="KAJ7769640.1"/>
    </source>
</evidence>
<dbReference type="AlphaFoldDB" id="A0AAD7NPF1"/>
<accession>A0AAD7NPF1</accession>
<name>A0AAD7NPF1_9AGAR</name>
<organism evidence="1 2">
    <name type="scientific">Mycena maculata</name>
    <dbReference type="NCBI Taxonomy" id="230809"/>
    <lineage>
        <taxon>Eukaryota</taxon>
        <taxon>Fungi</taxon>
        <taxon>Dikarya</taxon>
        <taxon>Basidiomycota</taxon>
        <taxon>Agaricomycotina</taxon>
        <taxon>Agaricomycetes</taxon>
        <taxon>Agaricomycetidae</taxon>
        <taxon>Agaricales</taxon>
        <taxon>Marasmiineae</taxon>
        <taxon>Mycenaceae</taxon>
        <taxon>Mycena</taxon>
    </lineage>
</organism>
<keyword evidence="2" id="KW-1185">Reference proteome</keyword>
<dbReference type="Proteomes" id="UP001215280">
    <property type="component" value="Unassembled WGS sequence"/>
</dbReference>
<feature type="non-terminal residue" evidence="1">
    <location>
        <position position="112"/>
    </location>
</feature>
<reference evidence="1" key="1">
    <citation type="submission" date="2023-03" db="EMBL/GenBank/DDBJ databases">
        <title>Massive genome expansion in bonnet fungi (Mycena s.s.) driven by repeated elements and novel gene families across ecological guilds.</title>
        <authorList>
            <consortium name="Lawrence Berkeley National Laboratory"/>
            <person name="Harder C.B."/>
            <person name="Miyauchi S."/>
            <person name="Viragh M."/>
            <person name="Kuo A."/>
            <person name="Thoen E."/>
            <person name="Andreopoulos B."/>
            <person name="Lu D."/>
            <person name="Skrede I."/>
            <person name="Drula E."/>
            <person name="Henrissat B."/>
            <person name="Morin E."/>
            <person name="Kohler A."/>
            <person name="Barry K."/>
            <person name="LaButti K."/>
            <person name="Morin E."/>
            <person name="Salamov A."/>
            <person name="Lipzen A."/>
            <person name="Mereny Z."/>
            <person name="Hegedus B."/>
            <person name="Baldrian P."/>
            <person name="Stursova M."/>
            <person name="Weitz H."/>
            <person name="Taylor A."/>
            <person name="Grigoriev I.V."/>
            <person name="Nagy L.G."/>
            <person name="Martin F."/>
            <person name="Kauserud H."/>
        </authorList>
    </citation>
    <scope>NUCLEOTIDE SEQUENCE</scope>
    <source>
        <strain evidence="1">CBHHK188m</strain>
    </source>
</reference>
<gene>
    <name evidence="1" type="ORF">DFH07DRAFT_735865</name>
</gene>
<proteinExistence type="predicted"/>
<dbReference type="EMBL" id="JARJLG010000025">
    <property type="protein sequence ID" value="KAJ7769640.1"/>
    <property type="molecule type" value="Genomic_DNA"/>
</dbReference>
<comment type="caution">
    <text evidence="1">The sequence shown here is derived from an EMBL/GenBank/DDBJ whole genome shotgun (WGS) entry which is preliminary data.</text>
</comment>
<sequence length="112" mass="12526">IEKIIEDLTRQNAEQRELLNSLSDSMTANSIYISFASTCKGQSICSFVTSTDPNLSQYLDDFSKALASEVRMLLGEVGKLRDKLGYLLYMKSKYGPGGEFEPDWYAAYFAGI</sequence>
<protein>
    <submittedName>
        <fullName evidence="1">Uncharacterized protein</fullName>
    </submittedName>
</protein>